<organism evidence="6 7">
    <name type="scientific">Faecalibacillus faecis</name>
    <dbReference type="NCBI Taxonomy" id="1982628"/>
    <lineage>
        <taxon>Bacteria</taxon>
        <taxon>Bacillati</taxon>
        <taxon>Bacillota</taxon>
        <taxon>Erysipelotrichia</taxon>
        <taxon>Erysipelotrichales</taxon>
        <taxon>Coprobacillaceae</taxon>
        <taxon>Faecalibacillus</taxon>
    </lineage>
</organism>
<evidence type="ECO:0000259" key="5">
    <source>
        <dbReference type="Pfam" id="PF13476"/>
    </source>
</evidence>
<keyword evidence="6" id="KW-0269">Exonuclease</keyword>
<dbReference type="Proteomes" id="UP000241201">
    <property type="component" value="Unassembled WGS sequence"/>
</dbReference>
<dbReference type="InterPro" id="IPR038729">
    <property type="entry name" value="Rad50/SbcC_AAA"/>
</dbReference>
<sequence>MLYMMPINLTLSAFGPYPNQININFESFQEDGLFLITGPTGSGKTMIFDALIFALYGKTSGQMRQSDSLRCDHALNEIPTFVELTFSLHQQIYTIKRSPKYYLEGKKTPKQPTALLTLPDGKMVEGVKEVTSKVISLLGIDEHQFKQIVMIAQGEFTQLIMASSDEREKVLRELFHSEVYQRIEEKLKERLKTYQDQYSLLLNKRKDYQEELNIEEDGDVYLERKRKIIQELETRIQKQEKQKEELNQQIQLYHLQNQRLQNLKENKKRYQDLILQEKDYQKLFKKIQLLKKAKETNYDYLSLKQQEAKINQMKNKREETLQKYQTLEKESQVLEQKYQTLSLKQQENQQLFKQIQEQKQLIEAVLQYQHYYQNLQELKQTYHQLKKENTLFNQKKEKLQTSIERDLETIQSEKQIETTCKLLQQDYQKINNQKIKIHQLSQYYDELLQAIEKRSDLQEEYVHLEKEVDDQRKHYQQLEKLYFRKQAGIFASQLKDNEPCPICGSLYHPHPALLEKEDISKEKLDQQKKVVTRFENKLQEHVQQLLLQKQKIEMKQQQIKQLSTELEIEDVDKESFIKALDVISKDEKEMKKKYLQYQDELKYIQKLKKSVELSQKDMVVYLQKEEKQKHQLEQLQIQIHQLSGKLDDTKKVYEMNQLQDQLLEFERSYQEKIKEVEDLQNKYTKYKDLSIQLQTQIKSDQQHVSLEQKQLDLFNKNYQEHLKSFKDEEEFLHLKEEIDQLSQKEKSYQDYQMTLNSLKQQITSLEDEVKDTKEIDFSSLEKQLIELQEKLKQNQEIYEQEKINFTLKEKLIHQIETINKKLEKDEEIYQRYLDLYNLSSGKNEARVSLERYVLATYFEHMLLYANRIFKQLTQGRYQLIRKDEAEKGRKQQGLELDVFDQESGQLRGIKTLSGGESFKAALSLALGLSRMIQEYAGGIELNTLFIDEGFGSLDSQSLDQAMNCLMELHQDNKLIGIISHVSELKDRIDRQIIVDRKQKQSVIHVR</sequence>
<dbReference type="InterPro" id="IPR027417">
    <property type="entry name" value="P-loop_NTPase"/>
</dbReference>
<dbReference type="SUPFAM" id="SSF52540">
    <property type="entry name" value="P-loop containing nucleoside triphosphate hydrolases"/>
    <property type="match status" value="3"/>
</dbReference>
<feature type="coiled-coil region" evidence="4">
    <location>
        <begin position="625"/>
        <end position="696"/>
    </location>
</feature>
<comment type="subunit">
    <text evidence="2">Heterodimer of SbcC and SbcD.</text>
</comment>
<feature type="domain" description="Rad50/SbcC-type AAA" evidence="5">
    <location>
        <begin position="9"/>
        <end position="251"/>
    </location>
</feature>
<evidence type="ECO:0000256" key="1">
    <source>
        <dbReference type="ARBA" id="ARBA00006930"/>
    </source>
</evidence>
<comment type="caution">
    <text evidence="6">The sequence shown here is derived from an EMBL/GenBank/DDBJ whole genome shotgun (WGS) entry which is preliminary data.</text>
</comment>
<dbReference type="GO" id="GO:0004527">
    <property type="term" value="F:exonuclease activity"/>
    <property type="evidence" value="ECO:0007669"/>
    <property type="project" value="UniProtKB-KW"/>
</dbReference>
<evidence type="ECO:0000313" key="6">
    <source>
        <dbReference type="EMBL" id="PST42060.1"/>
    </source>
</evidence>
<dbReference type="GO" id="GO:0016887">
    <property type="term" value="F:ATP hydrolysis activity"/>
    <property type="evidence" value="ECO:0007669"/>
    <property type="project" value="InterPro"/>
</dbReference>
<keyword evidence="6" id="KW-0378">Hydrolase</keyword>
<feature type="coiled-coil region" evidence="4">
    <location>
        <begin position="524"/>
        <end position="565"/>
    </location>
</feature>
<feature type="coiled-coil region" evidence="4">
    <location>
        <begin position="177"/>
        <end position="481"/>
    </location>
</feature>
<dbReference type="PANTHER" id="PTHR32114:SF2">
    <property type="entry name" value="ABC TRANSPORTER ABCH.3"/>
    <property type="match status" value="1"/>
</dbReference>
<dbReference type="Pfam" id="PF13558">
    <property type="entry name" value="SbcC_Walker_B"/>
    <property type="match status" value="1"/>
</dbReference>
<keyword evidence="4" id="KW-0175">Coiled coil</keyword>
<proteinExistence type="inferred from homology"/>
<name>A0A2T3G3D7_9FIRM</name>
<evidence type="ECO:0000256" key="2">
    <source>
        <dbReference type="ARBA" id="ARBA00011322"/>
    </source>
</evidence>
<evidence type="ECO:0000256" key="3">
    <source>
        <dbReference type="ARBA" id="ARBA00013368"/>
    </source>
</evidence>
<dbReference type="Gene3D" id="3.40.50.300">
    <property type="entry name" value="P-loop containing nucleotide triphosphate hydrolases"/>
    <property type="match status" value="2"/>
</dbReference>
<dbReference type="AlphaFoldDB" id="A0A2T3G3D7"/>
<feature type="coiled-coil region" evidence="4">
    <location>
        <begin position="741"/>
        <end position="828"/>
    </location>
</feature>
<evidence type="ECO:0000313" key="7">
    <source>
        <dbReference type="Proteomes" id="UP000241201"/>
    </source>
</evidence>
<accession>A0A2T3G3D7</accession>
<reference evidence="7" key="1">
    <citation type="submission" date="2018-03" db="EMBL/GenBank/DDBJ databases">
        <title>Lachnoclostridium SNUG30370 gen.nov., sp.nov., isolated from human faeces.</title>
        <authorList>
            <person name="Seo B."/>
            <person name="Jeon K."/>
            <person name="Ko G."/>
        </authorList>
    </citation>
    <scope>NUCLEOTIDE SEQUENCE [LARGE SCALE GENOMIC DNA]</scope>
    <source>
        <strain evidence="7">SNUG30370</strain>
    </source>
</reference>
<dbReference type="PANTHER" id="PTHR32114">
    <property type="entry name" value="ABC TRANSPORTER ABCH.3"/>
    <property type="match status" value="1"/>
</dbReference>
<protein>
    <recommendedName>
        <fullName evidence="3">Nuclease SbcCD subunit C</fullName>
    </recommendedName>
</protein>
<evidence type="ECO:0000256" key="4">
    <source>
        <dbReference type="SAM" id="Coils"/>
    </source>
</evidence>
<keyword evidence="7" id="KW-1185">Reference proteome</keyword>
<dbReference type="EMBL" id="PYLP01000001">
    <property type="protein sequence ID" value="PST42060.1"/>
    <property type="molecule type" value="Genomic_DNA"/>
</dbReference>
<dbReference type="GO" id="GO:0006302">
    <property type="term" value="P:double-strand break repair"/>
    <property type="evidence" value="ECO:0007669"/>
    <property type="project" value="InterPro"/>
</dbReference>
<keyword evidence="6" id="KW-0540">Nuclease</keyword>
<gene>
    <name evidence="6" type="ORF">C7U55_00460</name>
</gene>
<dbReference type="Pfam" id="PF13476">
    <property type="entry name" value="AAA_23"/>
    <property type="match status" value="1"/>
</dbReference>
<comment type="similarity">
    <text evidence="1">Belongs to the SMC family. SbcC subfamily.</text>
</comment>